<gene>
    <name evidence="2" type="ORF">V4C55_32620</name>
</gene>
<dbReference type="RefSeq" id="WP_201652004.1">
    <property type="nucleotide sequence ID" value="NZ_CAJHCS010000014.1"/>
</dbReference>
<keyword evidence="3" id="KW-1185">Reference proteome</keyword>
<dbReference type="Proteomes" id="UP001494588">
    <property type="component" value="Unassembled WGS sequence"/>
</dbReference>
<sequence length="114" mass="12225">MHISFRRKVMARESIRDTASAGDGDRARPSGARAAQGRREREIAALVRLVRTIVDESGDPAMAKAFDAAAWLEGWLQQPNPALGGELPSAWLGRAGGPDVLRALIMRAQSGAYA</sequence>
<reference evidence="2 3" key="1">
    <citation type="submission" date="2024-01" db="EMBL/GenBank/DDBJ databases">
        <title>The diversity of rhizobia nodulating Mimosa spp. in eleven states of Brazil covering several biomes is determined by host plant, location, and edaphic factors.</title>
        <authorList>
            <person name="Rouws L."/>
            <person name="Barauna A."/>
            <person name="Beukes C."/>
            <person name="De Faria S.M."/>
            <person name="Gross E."/>
            <person name="Dos Reis Junior F.B."/>
            <person name="Simon M."/>
            <person name="Maluk M."/>
            <person name="Odee D.W."/>
            <person name="Kenicer G."/>
            <person name="Young J.P.W."/>
            <person name="Reis V.M."/>
            <person name="Zilli J."/>
            <person name="James E.K."/>
        </authorList>
    </citation>
    <scope>NUCLEOTIDE SEQUENCE [LARGE SCALE GENOMIC DNA]</scope>
    <source>
        <strain evidence="2 3">JPY77</strain>
    </source>
</reference>
<organism evidence="2 3">
    <name type="scientific">Paraburkholderia sabiae</name>
    <dbReference type="NCBI Taxonomy" id="273251"/>
    <lineage>
        <taxon>Bacteria</taxon>
        <taxon>Pseudomonadati</taxon>
        <taxon>Pseudomonadota</taxon>
        <taxon>Betaproteobacteria</taxon>
        <taxon>Burkholderiales</taxon>
        <taxon>Burkholderiaceae</taxon>
        <taxon>Paraburkholderia</taxon>
    </lineage>
</organism>
<evidence type="ECO:0000313" key="2">
    <source>
        <dbReference type="EMBL" id="MEM5290477.1"/>
    </source>
</evidence>
<evidence type="ECO:0000256" key="1">
    <source>
        <dbReference type="SAM" id="MobiDB-lite"/>
    </source>
</evidence>
<feature type="region of interest" description="Disordered" evidence="1">
    <location>
        <begin position="10"/>
        <end position="39"/>
    </location>
</feature>
<protein>
    <submittedName>
        <fullName evidence="2">Antitoxin Xre/MbcA/ParS toxin-binding domain-containing protein</fullName>
    </submittedName>
</protein>
<name>A0ABU9QM29_9BURK</name>
<accession>A0ABU9QM29</accession>
<evidence type="ECO:0000313" key="3">
    <source>
        <dbReference type="Proteomes" id="UP001494588"/>
    </source>
</evidence>
<dbReference type="EMBL" id="JAZHGC010000036">
    <property type="protein sequence ID" value="MEM5290477.1"/>
    <property type="molecule type" value="Genomic_DNA"/>
</dbReference>
<comment type="caution">
    <text evidence="2">The sequence shown here is derived from an EMBL/GenBank/DDBJ whole genome shotgun (WGS) entry which is preliminary data.</text>
</comment>
<proteinExistence type="predicted"/>